<sequence>MAYRALALKTLSDIRASYWFIPTCLAVLSVVLAQLTLWVDGNPDWIAAVLPDSMIHTQIDGARATLSVIAQSVIGLAGVMFSITMVAVSFASGNFGPRLIGNFMRDRGNQWSLGILIATFVYALIMLRAVQSKFESEAAFVPQLSLVVAMGLTFLSVMVVIYFVHHVPETINVSNIAARLGRQLCDDLAATARRVAEPANPRVRNDLPRLTLEAVGYVQQMDLDAMNGVAETHGLMIDLLILPGDFVHRDRFVAQVRGGASDDTLDELRQSFALGPSKTEDQNVLFLAEQLVEMIARALSPGVNDPHTAINCLNWLTAALAEAGAAGNVFGVAPREYVSVRALTFRDLLDATFGAAWHYVSDDPLARNAFDECLERLCHGASPAVAGTVDEFRRDLS</sequence>
<feature type="transmembrane region" description="Helical" evidence="1">
    <location>
        <begin position="18"/>
        <end position="39"/>
    </location>
</feature>
<proteinExistence type="predicted"/>
<keyword evidence="1" id="KW-1133">Transmembrane helix</keyword>
<gene>
    <name evidence="2" type="ORF">ACFORG_19920</name>
</gene>
<dbReference type="RefSeq" id="WP_386737323.1">
    <property type="nucleotide sequence ID" value="NZ_JBHRXI010000029.1"/>
</dbReference>
<organism evidence="2 3">
    <name type="scientific">Lutimaribacter marinistellae</name>
    <dbReference type="NCBI Taxonomy" id="1820329"/>
    <lineage>
        <taxon>Bacteria</taxon>
        <taxon>Pseudomonadati</taxon>
        <taxon>Pseudomonadota</taxon>
        <taxon>Alphaproteobacteria</taxon>
        <taxon>Rhodobacterales</taxon>
        <taxon>Roseobacteraceae</taxon>
        <taxon>Lutimaribacter</taxon>
    </lineage>
</organism>
<keyword evidence="3" id="KW-1185">Reference proteome</keyword>
<evidence type="ECO:0000313" key="3">
    <source>
        <dbReference type="Proteomes" id="UP001595629"/>
    </source>
</evidence>
<dbReference type="InterPro" id="IPR018723">
    <property type="entry name" value="DUF2254_membrane"/>
</dbReference>
<comment type="caution">
    <text evidence="2">The sequence shown here is derived from an EMBL/GenBank/DDBJ whole genome shotgun (WGS) entry which is preliminary data.</text>
</comment>
<dbReference type="Proteomes" id="UP001595629">
    <property type="component" value="Unassembled WGS sequence"/>
</dbReference>
<feature type="transmembrane region" description="Helical" evidence="1">
    <location>
        <begin position="143"/>
        <end position="164"/>
    </location>
</feature>
<protein>
    <submittedName>
        <fullName evidence="2">DUF2254 domain-containing protein</fullName>
    </submittedName>
</protein>
<feature type="transmembrane region" description="Helical" evidence="1">
    <location>
        <begin position="68"/>
        <end position="90"/>
    </location>
</feature>
<keyword evidence="1" id="KW-0812">Transmembrane</keyword>
<name>A0ABV7TL36_9RHOB</name>
<reference evidence="3" key="1">
    <citation type="journal article" date="2019" name="Int. J. Syst. Evol. Microbiol.">
        <title>The Global Catalogue of Microorganisms (GCM) 10K type strain sequencing project: providing services to taxonomists for standard genome sequencing and annotation.</title>
        <authorList>
            <consortium name="The Broad Institute Genomics Platform"/>
            <consortium name="The Broad Institute Genome Sequencing Center for Infectious Disease"/>
            <person name="Wu L."/>
            <person name="Ma J."/>
        </authorList>
    </citation>
    <scope>NUCLEOTIDE SEQUENCE [LARGE SCALE GENOMIC DNA]</scope>
    <source>
        <strain evidence="3">KCTC 42911</strain>
    </source>
</reference>
<dbReference type="EMBL" id="JBHRXI010000029">
    <property type="protein sequence ID" value="MFC3616026.1"/>
    <property type="molecule type" value="Genomic_DNA"/>
</dbReference>
<evidence type="ECO:0000256" key="1">
    <source>
        <dbReference type="SAM" id="Phobius"/>
    </source>
</evidence>
<accession>A0ABV7TL36</accession>
<dbReference type="Pfam" id="PF10011">
    <property type="entry name" value="DUF2254"/>
    <property type="match status" value="1"/>
</dbReference>
<keyword evidence="1" id="KW-0472">Membrane</keyword>
<feature type="transmembrane region" description="Helical" evidence="1">
    <location>
        <begin position="111"/>
        <end position="131"/>
    </location>
</feature>
<evidence type="ECO:0000313" key="2">
    <source>
        <dbReference type="EMBL" id="MFC3616026.1"/>
    </source>
</evidence>